<comment type="caution">
    <text evidence="8">The sequence shown here is derived from an EMBL/GenBank/DDBJ whole genome shotgun (WGS) entry which is preliminary data.</text>
</comment>
<dbReference type="GO" id="GO:0015109">
    <property type="term" value="F:chromate transmembrane transporter activity"/>
    <property type="evidence" value="ECO:0007669"/>
    <property type="project" value="InterPro"/>
</dbReference>
<dbReference type="PIRSF" id="PIRSF004810">
    <property type="entry name" value="ChrA"/>
    <property type="match status" value="1"/>
</dbReference>
<sequence length="440" mass="45770">MSQTAAPNFRDLVSTFARIGILSFGGAAGQIAMMHRIVVDEKKWLDEPRYLHALNYCMLLPGPEAQQLATYIGWLTHGVRGGLAAGILFVLPGSLIMLALSFLYVLGTGTTLVDGIFLGIKAAVLAIVIQALIKIAKRGLKGPLPYVLAATAFLLIFVLDLPFPLIILGAGVAGAVAARLAPQLMGQAAGAGGTEPAAPLPDHATRKAVLAALACLSLWWAPVLFAGLVLGFQHVLVDIGLFFSKLAVITFGGAYAVLAYLAQAGVDMGWVTPPQMIDGLGLAETTPGPTILVNQFVGFLAALREPGSLSPLVVASLGAGMATWVTFAPSFLWIFAGAPFVERLRRNAMLAAALTGITAAVVGVIAYVAVWFGLNVLFASASRTSYGWLHGLHIDPASLDGPAAALAGLALVLVFAARRGILETVALMALLGTGIRMVMA</sequence>
<comment type="similarity">
    <text evidence="2">Belongs to the chromate ion transporter (CHR) (TC 2.A.51) family.</text>
</comment>
<evidence type="ECO:0000256" key="5">
    <source>
        <dbReference type="ARBA" id="ARBA00022989"/>
    </source>
</evidence>
<organism evidence="8 9">
    <name type="scientific">Pannonibacter tanglangensis</name>
    <dbReference type="NCBI Taxonomy" id="2750084"/>
    <lineage>
        <taxon>Bacteria</taxon>
        <taxon>Pseudomonadati</taxon>
        <taxon>Pseudomonadota</taxon>
        <taxon>Alphaproteobacteria</taxon>
        <taxon>Hyphomicrobiales</taxon>
        <taxon>Stappiaceae</taxon>
        <taxon>Pannonibacter</taxon>
    </lineage>
</organism>
<evidence type="ECO:0000256" key="4">
    <source>
        <dbReference type="ARBA" id="ARBA00022692"/>
    </source>
</evidence>
<dbReference type="AlphaFoldDB" id="A0A7X5F1A7"/>
<feature type="transmembrane region" description="Helical" evidence="7">
    <location>
        <begin position="112"/>
        <end position="133"/>
    </location>
</feature>
<evidence type="ECO:0000256" key="3">
    <source>
        <dbReference type="ARBA" id="ARBA00022475"/>
    </source>
</evidence>
<dbReference type="RefSeq" id="WP_161708181.1">
    <property type="nucleotide sequence ID" value="NZ_JAABLQ010000001.1"/>
</dbReference>
<comment type="subcellular location">
    <subcellularLocation>
        <location evidence="1">Cell membrane</location>
        <topology evidence="1">Multi-pass membrane protein</topology>
    </subcellularLocation>
</comment>
<name>A0A7X5F1A7_9HYPH</name>
<accession>A0A7X5F1A7</accession>
<feature type="transmembrane region" description="Helical" evidence="7">
    <location>
        <begin position="348"/>
        <end position="374"/>
    </location>
</feature>
<gene>
    <name evidence="8" type="primary">chrA</name>
    <name evidence="8" type="ORF">GWI72_06645</name>
</gene>
<feature type="transmembrane region" description="Helical" evidence="7">
    <location>
        <begin position="312"/>
        <end position="336"/>
    </location>
</feature>
<dbReference type="InterPro" id="IPR003370">
    <property type="entry name" value="Chromate_transpt"/>
</dbReference>
<evidence type="ECO:0000256" key="7">
    <source>
        <dbReference type="SAM" id="Phobius"/>
    </source>
</evidence>
<evidence type="ECO:0000313" key="8">
    <source>
        <dbReference type="EMBL" id="NBN77945.1"/>
    </source>
</evidence>
<dbReference type="PANTHER" id="PTHR33567:SF3">
    <property type="entry name" value="CHROMATE ION TRANSPORTER (EUROFUNG)"/>
    <property type="match status" value="1"/>
</dbReference>
<dbReference type="NCBIfam" id="TIGR00937">
    <property type="entry name" value="2A51"/>
    <property type="match status" value="1"/>
</dbReference>
<feature type="transmembrane region" description="Helical" evidence="7">
    <location>
        <begin position="242"/>
        <end position="262"/>
    </location>
</feature>
<keyword evidence="9" id="KW-1185">Reference proteome</keyword>
<dbReference type="GO" id="GO:0005886">
    <property type="term" value="C:plasma membrane"/>
    <property type="evidence" value="ECO:0007669"/>
    <property type="project" value="UniProtKB-SubCell"/>
</dbReference>
<evidence type="ECO:0000256" key="2">
    <source>
        <dbReference type="ARBA" id="ARBA00005262"/>
    </source>
</evidence>
<dbReference type="InterPro" id="IPR014047">
    <property type="entry name" value="Chr_Tranpt_l_chain"/>
</dbReference>
<dbReference type="PANTHER" id="PTHR33567">
    <property type="entry name" value="CHROMATE ION TRANSPORTER (EUROFUNG)"/>
    <property type="match status" value="1"/>
</dbReference>
<evidence type="ECO:0000256" key="1">
    <source>
        <dbReference type="ARBA" id="ARBA00004651"/>
    </source>
</evidence>
<keyword evidence="6 7" id="KW-0472">Membrane</keyword>
<evidence type="ECO:0000313" key="9">
    <source>
        <dbReference type="Proteomes" id="UP000586722"/>
    </source>
</evidence>
<feature type="transmembrane region" description="Helical" evidence="7">
    <location>
        <begin position="208"/>
        <end position="230"/>
    </location>
</feature>
<dbReference type="Pfam" id="PF02417">
    <property type="entry name" value="Chromate_transp"/>
    <property type="match status" value="2"/>
</dbReference>
<feature type="transmembrane region" description="Helical" evidence="7">
    <location>
        <begin position="145"/>
        <end position="178"/>
    </location>
</feature>
<keyword evidence="5 7" id="KW-1133">Transmembrane helix</keyword>
<proteinExistence type="inferred from homology"/>
<feature type="transmembrane region" description="Helical" evidence="7">
    <location>
        <begin position="394"/>
        <end position="414"/>
    </location>
</feature>
<evidence type="ECO:0000256" key="6">
    <source>
        <dbReference type="ARBA" id="ARBA00023136"/>
    </source>
</evidence>
<keyword evidence="4 7" id="KW-0812">Transmembrane</keyword>
<reference evidence="9" key="1">
    <citation type="submission" date="2020-01" db="EMBL/GenBank/DDBJ databases">
        <authorList>
            <person name="Fang Y."/>
            <person name="Sun R."/>
            <person name="Nie L."/>
            <person name="He J."/>
            <person name="Hao L."/>
            <person name="Wang L."/>
            <person name="Su S."/>
            <person name="Lv E."/>
            <person name="Zhang Z."/>
            <person name="Xie R."/>
            <person name="Liu H."/>
        </authorList>
    </citation>
    <scope>NUCLEOTIDE SEQUENCE [LARGE SCALE GENOMIC DNA]</scope>
    <source>
        <strain evidence="9">XCT-53</strain>
    </source>
</reference>
<feature type="transmembrane region" description="Helical" evidence="7">
    <location>
        <begin position="83"/>
        <end position="106"/>
    </location>
</feature>
<dbReference type="EMBL" id="JAABLQ010000001">
    <property type="protein sequence ID" value="NBN77945.1"/>
    <property type="molecule type" value="Genomic_DNA"/>
</dbReference>
<keyword evidence="3" id="KW-1003">Cell membrane</keyword>
<protein>
    <submittedName>
        <fullName evidence="8">Chromate efflux transporter</fullName>
    </submittedName>
</protein>
<dbReference type="Proteomes" id="UP000586722">
    <property type="component" value="Unassembled WGS sequence"/>
</dbReference>